<keyword evidence="1" id="KW-0677">Repeat</keyword>
<feature type="domain" description="Telomerase activating protein Est1-like N-terminal" evidence="4">
    <location>
        <begin position="72"/>
        <end position="191"/>
    </location>
</feature>
<protein>
    <submittedName>
        <fullName evidence="5">Protein SMG7</fullName>
    </submittedName>
</protein>
<dbReference type="FunFam" id="1.25.40.10:FF:000225">
    <property type="entry name" value="Protein SMG7"/>
    <property type="match status" value="1"/>
</dbReference>
<dbReference type="InterPro" id="IPR011990">
    <property type="entry name" value="TPR-like_helical_dom_sf"/>
</dbReference>
<dbReference type="Pfam" id="PF10373">
    <property type="entry name" value="EST1_DNA_bind"/>
    <property type="match status" value="1"/>
</dbReference>
<dbReference type="InterPro" id="IPR045153">
    <property type="entry name" value="Est1/Ebs1-like"/>
</dbReference>
<accession>A0A1D6ENG4</accession>
<dbReference type="InterPro" id="IPR019458">
    <property type="entry name" value="Est1-like_N"/>
</dbReference>
<feature type="region of interest" description="Disordered" evidence="2">
    <location>
        <begin position="475"/>
        <end position="501"/>
    </location>
</feature>
<dbReference type="Gene3D" id="1.25.40.10">
    <property type="entry name" value="Tetratricopeptide repeat domain"/>
    <property type="match status" value="1"/>
</dbReference>
<dbReference type="PANTHER" id="PTHR15696">
    <property type="entry name" value="SMG-7 SUPPRESSOR WITH MORPHOLOGICAL EFFECT ON GENITALIA PROTEIN 7"/>
    <property type="match status" value="1"/>
</dbReference>
<sequence>MMTVPMDSASAAPSSTRDLAERLLTRNNELEDQLRKSAQSKVPSDPNIWLQMRDNFEKIILIDHDLSEQRDVEYLLWQLHYKRIEDFRRNISAASSLASQSGKSNTNPDRVKRIKSAFKSFLSEATGFYHDLMLKIKSNWGLPLNYFPDSLDNANNSVRDDMKTVQLKKGLISCHRCLIYLGDLARYKSLNGDGDSASREYTAASSYYKEAASIYPSSGNPHHQLAILASYSGNEVVAVYRYFRSLAADTPFATARDNLIILFEKNRQSYGQLPDNSKVPSTKTLPPRPSGWGRGRGEVRFQPKDVNAETAERERECNNGDTLKTFYIRFVRLNGILFTSSGAQHVGTQHKHTGLTFPDVVSEPLVSASMVQRFSSTDYSKFLSEQEMLLVNGLNTVNLTGNGYLKQRLQPGLSGLQSMGYSSQTPIEPGGTTANSMHNHLKITGENVPSTLDSVVPSIAPLGGMPMKFTEAPLTASKKNPVSRPSKPVGPPPGFDHVAPKRQDDSIPVEKLQIPQVDDYSWLDGYQQSIDHVHNLRTVYSGVSDSTAFATPFPFPGKQQLSGMHAQGATNEKTWQDFRLFEPSKQNMLQNYHQRNQQNGQIAEQEPANSVWSSSYHV</sequence>
<evidence type="ECO:0000256" key="1">
    <source>
        <dbReference type="ARBA" id="ARBA00022737"/>
    </source>
</evidence>
<organism evidence="5">
    <name type="scientific">Zea mays</name>
    <name type="common">Maize</name>
    <dbReference type="NCBI Taxonomy" id="4577"/>
    <lineage>
        <taxon>Eukaryota</taxon>
        <taxon>Viridiplantae</taxon>
        <taxon>Streptophyta</taxon>
        <taxon>Embryophyta</taxon>
        <taxon>Tracheophyta</taxon>
        <taxon>Spermatophyta</taxon>
        <taxon>Magnoliopsida</taxon>
        <taxon>Liliopsida</taxon>
        <taxon>Poales</taxon>
        <taxon>Poaceae</taxon>
        <taxon>PACMAD clade</taxon>
        <taxon>Panicoideae</taxon>
        <taxon>Andropogonodae</taxon>
        <taxon>Andropogoneae</taxon>
        <taxon>Tripsacinae</taxon>
        <taxon>Zea</taxon>
    </lineage>
</organism>
<evidence type="ECO:0000256" key="2">
    <source>
        <dbReference type="SAM" id="MobiDB-lite"/>
    </source>
</evidence>
<dbReference type="InterPro" id="IPR018834">
    <property type="entry name" value="DNA/RNA-bd_Est1-type"/>
</dbReference>
<feature type="compositionally biased region" description="Polar residues" evidence="2">
    <location>
        <begin position="272"/>
        <end position="284"/>
    </location>
</feature>
<dbReference type="SUPFAM" id="SSF48452">
    <property type="entry name" value="TPR-like"/>
    <property type="match status" value="1"/>
</dbReference>
<dbReference type="ExpressionAtlas" id="A0A1D6ENG4">
    <property type="expression patterns" value="baseline and differential"/>
</dbReference>
<feature type="region of interest" description="Disordered" evidence="2">
    <location>
        <begin position="597"/>
        <end position="618"/>
    </location>
</feature>
<dbReference type="PaxDb" id="4577-GRMZM2G352959_P01"/>
<dbReference type="PANTHER" id="PTHR15696:SF25">
    <property type="entry name" value="OS08G0305300 PROTEIN"/>
    <property type="match status" value="1"/>
</dbReference>
<dbReference type="AlphaFoldDB" id="A0A1D6ENG4"/>
<proteinExistence type="predicted"/>
<evidence type="ECO:0000313" key="5">
    <source>
        <dbReference type="EMBL" id="ONM21338.1"/>
    </source>
</evidence>
<evidence type="ECO:0000259" key="3">
    <source>
        <dbReference type="Pfam" id="PF10373"/>
    </source>
</evidence>
<reference evidence="5" key="1">
    <citation type="submission" date="2015-12" db="EMBL/GenBank/DDBJ databases">
        <title>Update maize B73 reference genome by single molecule sequencing technologies.</title>
        <authorList>
            <consortium name="Maize Genome Sequencing Project"/>
            <person name="Ware D."/>
        </authorList>
    </citation>
    <scope>NUCLEOTIDE SEQUENCE [LARGE SCALE GENOMIC DNA]</scope>
    <source>
        <tissue evidence="5">Seedling</tissue>
    </source>
</reference>
<name>A0A1D6ENG4_MAIZE</name>
<evidence type="ECO:0000259" key="4">
    <source>
        <dbReference type="Pfam" id="PF10374"/>
    </source>
</evidence>
<dbReference type="EMBL" id="CM007648">
    <property type="protein sequence ID" value="ONM21338.1"/>
    <property type="molecule type" value="Genomic_DNA"/>
</dbReference>
<feature type="domain" description="DNA/RNA-binding" evidence="3">
    <location>
        <begin position="204"/>
        <end position="343"/>
    </location>
</feature>
<feature type="region of interest" description="Disordered" evidence="2">
    <location>
        <begin position="272"/>
        <end position="298"/>
    </location>
</feature>
<gene>
    <name evidence="5" type="ORF">ZEAMMB73_Zm00001d005502</name>
</gene>
<dbReference type="Pfam" id="PF10374">
    <property type="entry name" value="EST1"/>
    <property type="match status" value="1"/>
</dbReference>